<name>A0A0D2DYP4_9EURO</name>
<dbReference type="AlphaFoldDB" id="A0A0D2DYP4"/>
<keyword evidence="2" id="KW-1185">Reference proteome</keyword>
<evidence type="ECO:0000313" key="1">
    <source>
        <dbReference type="EMBL" id="KIW48213.1"/>
    </source>
</evidence>
<dbReference type="RefSeq" id="XP_016268429.1">
    <property type="nucleotide sequence ID" value="XM_016401376.1"/>
</dbReference>
<dbReference type="GeneID" id="27352899"/>
<proteinExistence type="predicted"/>
<evidence type="ECO:0000313" key="2">
    <source>
        <dbReference type="Proteomes" id="UP000053342"/>
    </source>
</evidence>
<accession>A0A0D2DYP4</accession>
<dbReference type="VEuPathDB" id="FungiDB:PV06_00825"/>
<sequence>MPLSMSASGENAGPLECLNLPYHAQDHIQGCRGKVKLAPLGRYCVPFQELSEPLLSLFFGRGANAQDLVLPGQGILPLIDGTEIFHGLAQVLEDDTGVADHETETIDQGFGQDDPGILYASLDMSPEGREGGDFPVEVLELSRGEFHTVVQIVKGFTDTERKANKADDT</sequence>
<reference evidence="1 2" key="1">
    <citation type="submission" date="2015-01" db="EMBL/GenBank/DDBJ databases">
        <title>The Genome Sequence of Exophiala oligosperma CBS72588.</title>
        <authorList>
            <consortium name="The Broad Institute Genomics Platform"/>
            <person name="Cuomo C."/>
            <person name="de Hoog S."/>
            <person name="Gorbushina A."/>
            <person name="Stielow B."/>
            <person name="Teixiera M."/>
            <person name="Abouelleil A."/>
            <person name="Chapman S.B."/>
            <person name="Priest M."/>
            <person name="Young S.K."/>
            <person name="Wortman J."/>
            <person name="Nusbaum C."/>
            <person name="Birren B."/>
        </authorList>
    </citation>
    <scope>NUCLEOTIDE SEQUENCE [LARGE SCALE GENOMIC DNA]</scope>
    <source>
        <strain evidence="1 2">CBS 72588</strain>
    </source>
</reference>
<gene>
    <name evidence="1" type="ORF">PV06_00825</name>
</gene>
<dbReference type="Proteomes" id="UP000053342">
    <property type="component" value="Unassembled WGS sequence"/>
</dbReference>
<dbReference type="HOGENOM" id="CLU_1578536_0_0_1"/>
<protein>
    <submittedName>
        <fullName evidence="1">Uncharacterized protein</fullName>
    </submittedName>
</protein>
<dbReference type="EMBL" id="KN847332">
    <property type="protein sequence ID" value="KIW48213.1"/>
    <property type="molecule type" value="Genomic_DNA"/>
</dbReference>
<organism evidence="1 2">
    <name type="scientific">Exophiala oligosperma</name>
    <dbReference type="NCBI Taxonomy" id="215243"/>
    <lineage>
        <taxon>Eukaryota</taxon>
        <taxon>Fungi</taxon>
        <taxon>Dikarya</taxon>
        <taxon>Ascomycota</taxon>
        <taxon>Pezizomycotina</taxon>
        <taxon>Eurotiomycetes</taxon>
        <taxon>Chaetothyriomycetidae</taxon>
        <taxon>Chaetothyriales</taxon>
        <taxon>Herpotrichiellaceae</taxon>
        <taxon>Exophiala</taxon>
    </lineage>
</organism>